<dbReference type="Pfam" id="PF05348">
    <property type="entry name" value="UMP1"/>
    <property type="match status" value="1"/>
</dbReference>
<accession>A0A4Y7N4T1</accession>
<evidence type="ECO:0000256" key="1">
    <source>
        <dbReference type="ARBA" id="ARBA00023186"/>
    </source>
</evidence>
<dbReference type="GO" id="GO:0005634">
    <property type="term" value="C:nucleus"/>
    <property type="evidence" value="ECO:0007669"/>
    <property type="project" value="TreeGrafter"/>
</dbReference>
<dbReference type="AlphaFoldDB" id="A0A4Y7N4T1"/>
<organism evidence="3">
    <name type="scientific">Daphnia similis</name>
    <dbReference type="NCBI Taxonomy" id="35528"/>
    <lineage>
        <taxon>Eukaryota</taxon>
        <taxon>Metazoa</taxon>
        <taxon>Ecdysozoa</taxon>
        <taxon>Arthropoda</taxon>
        <taxon>Crustacea</taxon>
        <taxon>Branchiopoda</taxon>
        <taxon>Diplostraca</taxon>
        <taxon>Cladocera</taxon>
        <taxon>Anomopoda</taxon>
        <taxon>Daphniidae</taxon>
        <taxon>Daphnia</taxon>
        <taxon>Daphnia similis group</taxon>
    </lineage>
</organism>
<comment type="similarity">
    <text evidence="2">Belongs to the POMP/UMP1 family.</text>
</comment>
<evidence type="ECO:0000256" key="2">
    <source>
        <dbReference type="ARBA" id="ARBA00043974"/>
    </source>
</evidence>
<protein>
    <submittedName>
        <fullName evidence="3">EOG090X0J8E</fullName>
    </submittedName>
</protein>
<gene>
    <name evidence="3" type="primary">EOG090X0J8E</name>
</gene>
<name>A0A4Y7N4T1_9CRUS</name>
<evidence type="ECO:0000313" key="3">
    <source>
        <dbReference type="EMBL" id="SVE87765.1"/>
    </source>
</evidence>
<dbReference type="InterPro" id="IPR008012">
    <property type="entry name" value="Ump1"/>
</dbReference>
<dbReference type="EMBL" id="LR018146">
    <property type="protein sequence ID" value="SVE87765.1"/>
    <property type="molecule type" value="mRNA"/>
</dbReference>
<dbReference type="GO" id="GO:0005737">
    <property type="term" value="C:cytoplasm"/>
    <property type="evidence" value="ECO:0007669"/>
    <property type="project" value="TreeGrafter"/>
</dbReference>
<reference evidence="3" key="1">
    <citation type="submission" date="2018-08" db="EMBL/GenBank/DDBJ databases">
        <authorList>
            <person name="Cornetti L."/>
        </authorList>
    </citation>
    <scope>NUCLEOTIDE SEQUENCE</scope>
    <source>
        <strain evidence="3">IL-NS-13</strain>
    </source>
</reference>
<dbReference type="PANTHER" id="PTHR12828:SF3">
    <property type="entry name" value="PROTEASOME MATURATION PROTEIN"/>
    <property type="match status" value="1"/>
</dbReference>
<sequence length="176" mass="20050">MLQVLQACNLQCCNHDIIARYTIAYPKKGGCLLRGSRIPRQEKSINKDKCSIGVESNYDVKDAMLFGVKKSRTLDSFTPSHPLEVALLKHSQKQEEINMRMLRTMQGLHAPIRLHMEKLAVKDIGHLPCLHRHNAMLDALTGKDTTIEFEDFINNQTDSEIMGQPHMMIERQLGIL</sequence>
<keyword evidence="1" id="KW-0143">Chaperone</keyword>
<dbReference type="GO" id="GO:0043248">
    <property type="term" value="P:proteasome assembly"/>
    <property type="evidence" value="ECO:0007669"/>
    <property type="project" value="InterPro"/>
</dbReference>
<dbReference type="PANTHER" id="PTHR12828">
    <property type="entry name" value="PROTEASOME MATURATION PROTEIN UMP1"/>
    <property type="match status" value="1"/>
</dbReference>
<proteinExistence type="evidence at transcript level"/>